<accession>A0ABW5AZI8</accession>
<keyword evidence="2 5" id="KW-0808">Transferase</keyword>
<dbReference type="PANTHER" id="PTHR43095:SF5">
    <property type="entry name" value="XYLULOSE KINASE"/>
    <property type="match status" value="1"/>
</dbReference>
<evidence type="ECO:0000256" key="2">
    <source>
        <dbReference type="ARBA" id="ARBA00022679"/>
    </source>
</evidence>
<dbReference type="GO" id="GO:0004856">
    <property type="term" value="F:D-xylulokinase activity"/>
    <property type="evidence" value="ECO:0007669"/>
    <property type="project" value="UniProtKB-EC"/>
</dbReference>
<dbReference type="Gene3D" id="3.30.420.40">
    <property type="match status" value="2"/>
</dbReference>
<dbReference type="InterPro" id="IPR050406">
    <property type="entry name" value="FGGY_Carb_Kinase"/>
</dbReference>
<evidence type="ECO:0000259" key="4">
    <source>
        <dbReference type="Pfam" id="PF00370"/>
    </source>
</evidence>
<dbReference type="CDD" id="cd07809">
    <property type="entry name" value="ASKHA_NBD_FGGY_BaXK-like"/>
    <property type="match status" value="1"/>
</dbReference>
<evidence type="ECO:0000256" key="3">
    <source>
        <dbReference type="ARBA" id="ARBA00022777"/>
    </source>
</evidence>
<organism evidence="5 6">
    <name type="scientific">Aquimarina celericrescens</name>
    <dbReference type="NCBI Taxonomy" id="1964542"/>
    <lineage>
        <taxon>Bacteria</taxon>
        <taxon>Pseudomonadati</taxon>
        <taxon>Bacteroidota</taxon>
        <taxon>Flavobacteriia</taxon>
        <taxon>Flavobacteriales</taxon>
        <taxon>Flavobacteriaceae</taxon>
        <taxon>Aquimarina</taxon>
    </lineage>
</organism>
<keyword evidence="3" id="KW-0418">Kinase</keyword>
<dbReference type="Pfam" id="PF00370">
    <property type="entry name" value="FGGY_N"/>
    <property type="match status" value="1"/>
</dbReference>
<dbReference type="InterPro" id="IPR000577">
    <property type="entry name" value="Carb_kinase_FGGY"/>
</dbReference>
<dbReference type="RefSeq" id="WP_378321498.1">
    <property type="nucleotide sequence ID" value="NZ_JBHUHY010000017.1"/>
</dbReference>
<dbReference type="SUPFAM" id="SSF53067">
    <property type="entry name" value="Actin-like ATPase domain"/>
    <property type="match status" value="2"/>
</dbReference>
<proteinExistence type="inferred from homology"/>
<keyword evidence="6" id="KW-1185">Reference proteome</keyword>
<dbReference type="PIRSF" id="PIRSF000538">
    <property type="entry name" value="GlpK"/>
    <property type="match status" value="1"/>
</dbReference>
<feature type="domain" description="Carbohydrate kinase FGGY N-terminal" evidence="4">
    <location>
        <begin position="2"/>
        <end position="245"/>
    </location>
</feature>
<evidence type="ECO:0000256" key="1">
    <source>
        <dbReference type="ARBA" id="ARBA00009156"/>
    </source>
</evidence>
<gene>
    <name evidence="5" type="ORF">ACFSJT_16775</name>
</gene>
<comment type="caution">
    <text evidence="5">The sequence shown here is derived from an EMBL/GenBank/DDBJ whole genome shotgun (WGS) entry which is preliminary data.</text>
</comment>
<protein>
    <submittedName>
        <fullName evidence="5">Xylulokinase</fullName>
        <ecNumber evidence="5">2.7.1.17</ecNumber>
    </submittedName>
</protein>
<evidence type="ECO:0000313" key="6">
    <source>
        <dbReference type="Proteomes" id="UP001597344"/>
    </source>
</evidence>
<name>A0ABW5AZI8_9FLAO</name>
<dbReference type="InterPro" id="IPR018484">
    <property type="entry name" value="FGGY_N"/>
</dbReference>
<dbReference type="EC" id="2.7.1.17" evidence="5"/>
<dbReference type="PANTHER" id="PTHR43095">
    <property type="entry name" value="SUGAR KINASE"/>
    <property type="match status" value="1"/>
</dbReference>
<reference evidence="6" key="1">
    <citation type="journal article" date="2019" name="Int. J. Syst. Evol. Microbiol.">
        <title>The Global Catalogue of Microorganisms (GCM) 10K type strain sequencing project: providing services to taxonomists for standard genome sequencing and annotation.</title>
        <authorList>
            <consortium name="The Broad Institute Genomics Platform"/>
            <consortium name="The Broad Institute Genome Sequencing Center for Infectious Disease"/>
            <person name="Wu L."/>
            <person name="Ma J."/>
        </authorList>
    </citation>
    <scope>NUCLEOTIDE SEQUENCE [LARGE SCALE GENOMIC DNA]</scope>
    <source>
        <strain evidence="6">DT92</strain>
    </source>
</reference>
<comment type="similarity">
    <text evidence="1">Belongs to the FGGY kinase family.</text>
</comment>
<evidence type="ECO:0000313" key="5">
    <source>
        <dbReference type="EMBL" id="MFD2188463.1"/>
    </source>
</evidence>
<dbReference type="EMBL" id="JBHUHY010000017">
    <property type="protein sequence ID" value="MFD2188463.1"/>
    <property type="molecule type" value="Genomic_DNA"/>
</dbReference>
<sequence length="490" mass="54583">MYTLGLDIGSSSIKVALVTSDTNEVVQVIKEPKEEMKILSPNPNWAEQKPEDWWHYTCEATQKLLKESKISSEQITAIGIAYQMHGLVLIDHDKKVLRNAIIWCDSRAVEIGETAYRTLGKEKCDQTLLNSPANFTASKLKWIKENEPGLFKKTYKFMLPGDYIGYKLTGKIATTATGLSEGILWDFQKDQPANFLLDHYQIPIDLLPELVKNFTVQGRVTKEASKLSGLAEGTPITYRAGDQPNNALSLQVLEPGEVAATAGTSGVLYAVTDSTTEITSEKINSFIHVNHTTATPRIGKLLCVNGCGIAFRWLKEHLGFKTYQEMNELAASVSIGSDGLIVLPFGNGAERIFNNKDIGSHFLYLNYNIHHKAHVCRAVLEGIAFSFVYGMELLKKTGFHIKVIKAGNDNLFQSPVFSETITTLIEQPIQIHDTTGAVGAAKASIIKSKSKTQNHKENSCSEEYTPLTELTEFYQKAYQNWKKELKKRLV</sequence>
<dbReference type="Proteomes" id="UP001597344">
    <property type="component" value="Unassembled WGS sequence"/>
</dbReference>
<dbReference type="InterPro" id="IPR043129">
    <property type="entry name" value="ATPase_NBD"/>
</dbReference>